<dbReference type="Proteomes" id="UP001174694">
    <property type="component" value="Unassembled WGS sequence"/>
</dbReference>
<reference evidence="1" key="1">
    <citation type="submission" date="2022-07" db="EMBL/GenBank/DDBJ databases">
        <title>Fungi with potential for degradation of polypropylene.</title>
        <authorList>
            <person name="Gostincar C."/>
        </authorList>
    </citation>
    <scope>NUCLEOTIDE SEQUENCE</scope>
    <source>
        <strain evidence="1">EXF-13308</strain>
    </source>
</reference>
<name>A0AA38VEK4_9PEZI</name>
<dbReference type="EMBL" id="JANBVO010000041">
    <property type="protein sequence ID" value="KAJ9134753.1"/>
    <property type="molecule type" value="Genomic_DNA"/>
</dbReference>
<gene>
    <name evidence="1" type="ORF">NKR23_g9921</name>
</gene>
<accession>A0AA38VEK4</accession>
<comment type="caution">
    <text evidence="1">The sequence shown here is derived from an EMBL/GenBank/DDBJ whole genome shotgun (WGS) entry which is preliminary data.</text>
</comment>
<evidence type="ECO:0000313" key="1">
    <source>
        <dbReference type="EMBL" id="KAJ9134753.1"/>
    </source>
</evidence>
<evidence type="ECO:0000313" key="2">
    <source>
        <dbReference type="Proteomes" id="UP001174694"/>
    </source>
</evidence>
<sequence>MLVEDGVNGASSCWLEVFWTSRHAHHDPVPLSILVARGCTRAVLLPGASCSLGNPLLYLHKVLTNLTLT</sequence>
<dbReference type="AlphaFoldDB" id="A0AA38VEK4"/>
<organism evidence="1 2">
    <name type="scientific">Pleurostoma richardsiae</name>
    <dbReference type="NCBI Taxonomy" id="41990"/>
    <lineage>
        <taxon>Eukaryota</taxon>
        <taxon>Fungi</taxon>
        <taxon>Dikarya</taxon>
        <taxon>Ascomycota</taxon>
        <taxon>Pezizomycotina</taxon>
        <taxon>Sordariomycetes</taxon>
        <taxon>Sordariomycetidae</taxon>
        <taxon>Calosphaeriales</taxon>
        <taxon>Pleurostomataceae</taxon>
        <taxon>Pleurostoma</taxon>
    </lineage>
</organism>
<proteinExistence type="predicted"/>
<protein>
    <submittedName>
        <fullName evidence="1">Uncharacterized protein</fullName>
    </submittedName>
</protein>
<keyword evidence="2" id="KW-1185">Reference proteome</keyword>